<gene>
    <name evidence="3" type="ORF">E2C01_073875</name>
</gene>
<evidence type="ECO:0000256" key="2">
    <source>
        <dbReference type="SAM" id="Phobius"/>
    </source>
</evidence>
<feature type="compositionally biased region" description="Gly residues" evidence="1">
    <location>
        <begin position="89"/>
        <end position="120"/>
    </location>
</feature>
<keyword evidence="2" id="KW-0812">Transmembrane</keyword>
<dbReference type="Proteomes" id="UP000324222">
    <property type="component" value="Unassembled WGS sequence"/>
</dbReference>
<proteinExistence type="predicted"/>
<keyword evidence="2" id="KW-1133">Transmembrane helix</keyword>
<protein>
    <submittedName>
        <fullName evidence="3">Uncharacterized protein</fullName>
    </submittedName>
</protein>
<reference evidence="3 4" key="1">
    <citation type="submission" date="2019-05" db="EMBL/GenBank/DDBJ databases">
        <title>Another draft genome of Portunus trituberculatus and its Hox gene families provides insights of decapod evolution.</title>
        <authorList>
            <person name="Jeong J.-H."/>
            <person name="Song I."/>
            <person name="Kim S."/>
            <person name="Choi T."/>
            <person name="Kim D."/>
            <person name="Ryu S."/>
            <person name="Kim W."/>
        </authorList>
    </citation>
    <scope>NUCLEOTIDE SEQUENCE [LARGE SCALE GENOMIC DNA]</scope>
    <source>
        <tissue evidence="3">Muscle</tissue>
    </source>
</reference>
<name>A0A5B7I6I5_PORTR</name>
<feature type="transmembrane region" description="Helical" evidence="2">
    <location>
        <begin position="53"/>
        <end position="72"/>
    </location>
</feature>
<feature type="region of interest" description="Disordered" evidence="1">
    <location>
        <begin position="1"/>
        <end position="39"/>
    </location>
</feature>
<keyword evidence="4" id="KW-1185">Reference proteome</keyword>
<organism evidence="3 4">
    <name type="scientific">Portunus trituberculatus</name>
    <name type="common">Swimming crab</name>
    <name type="synonym">Neptunus trituberculatus</name>
    <dbReference type="NCBI Taxonomy" id="210409"/>
    <lineage>
        <taxon>Eukaryota</taxon>
        <taxon>Metazoa</taxon>
        <taxon>Ecdysozoa</taxon>
        <taxon>Arthropoda</taxon>
        <taxon>Crustacea</taxon>
        <taxon>Multicrustacea</taxon>
        <taxon>Malacostraca</taxon>
        <taxon>Eumalacostraca</taxon>
        <taxon>Eucarida</taxon>
        <taxon>Decapoda</taxon>
        <taxon>Pleocyemata</taxon>
        <taxon>Brachyura</taxon>
        <taxon>Eubrachyura</taxon>
        <taxon>Portunoidea</taxon>
        <taxon>Portunidae</taxon>
        <taxon>Portuninae</taxon>
        <taxon>Portunus</taxon>
    </lineage>
</organism>
<sequence>MSEVQQEQAAPAPANGLNGTATQEEEVRLMTEEELEREKMRPPDIDQDMKVRWWWWWCGGVVVVVVVLWCGGSSSRRRRKRRTVERIVGVGGGGGGGGGGGAGAGASAGGGGGGGGQPRK</sequence>
<evidence type="ECO:0000313" key="4">
    <source>
        <dbReference type="Proteomes" id="UP000324222"/>
    </source>
</evidence>
<evidence type="ECO:0000256" key="1">
    <source>
        <dbReference type="SAM" id="MobiDB-lite"/>
    </source>
</evidence>
<keyword evidence="2" id="KW-0472">Membrane</keyword>
<comment type="caution">
    <text evidence="3">The sequence shown here is derived from an EMBL/GenBank/DDBJ whole genome shotgun (WGS) entry which is preliminary data.</text>
</comment>
<dbReference type="AlphaFoldDB" id="A0A5B7I6I5"/>
<feature type="region of interest" description="Disordered" evidence="1">
    <location>
        <begin position="88"/>
        <end position="120"/>
    </location>
</feature>
<evidence type="ECO:0000313" key="3">
    <source>
        <dbReference type="EMBL" id="MPC79352.1"/>
    </source>
</evidence>
<accession>A0A5B7I6I5</accession>
<feature type="compositionally biased region" description="Basic and acidic residues" evidence="1">
    <location>
        <begin position="25"/>
        <end position="39"/>
    </location>
</feature>
<dbReference type="EMBL" id="VSRR010050887">
    <property type="protein sequence ID" value="MPC79352.1"/>
    <property type="molecule type" value="Genomic_DNA"/>
</dbReference>